<dbReference type="GO" id="GO:0005525">
    <property type="term" value="F:GTP binding"/>
    <property type="evidence" value="ECO:0007669"/>
    <property type="project" value="InterPro"/>
</dbReference>
<dbReference type="InterPro" id="IPR051641">
    <property type="entry name" value="RGK_GTP-binding_reg"/>
</dbReference>
<dbReference type="PANTHER" id="PTHR45775">
    <property type="entry name" value="RAD, GEM/KIR FAMILY MEMBER 2, ISOFORM C"/>
    <property type="match status" value="1"/>
</dbReference>
<dbReference type="Gene3D" id="3.40.50.300">
    <property type="entry name" value="P-loop containing nucleotide triphosphate hydrolases"/>
    <property type="match status" value="1"/>
</dbReference>
<organism evidence="3">
    <name type="scientific">Menopon gallinae</name>
    <name type="common">poultry shaft louse</name>
    <dbReference type="NCBI Taxonomy" id="328185"/>
    <lineage>
        <taxon>Eukaryota</taxon>
        <taxon>Metazoa</taxon>
        <taxon>Ecdysozoa</taxon>
        <taxon>Arthropoda</taxon>
        <taxon>Hexapoda</taxon>
        <taxon>Insecta</taxon>
        <taxon>Pterygota</taxon>
        <taxon>Neoptera</taxon>
        <taxon>Paraneoptera</taxon>
        <taxon>Psocodea</taxon>
        <taxon>Troctomorpha</taxon>
        <taxon>Phthiraptera</taxon>
        <taxon>Amblycera</taxon>
        <taxon>Menoponidae</taxon>
        <taxon>Menopon</taxon>
    </lineage>
</organism>
<dbReference type="InterPro" id="IPR001806">
    <property type="entry name" value="Small_GTPase"/>
</dbReference>
<comment type="caution">
    <text evidence="3">The sequence shown here is derived from an EMBL/GenBank/DDBJ whole genome shotgun (WGS) entry which is preliminary data.</text>
</comment>
<comment type="similarity">
    <text evidence="1">Belongs to the small GTPase superfamily. RGK family.</text>
</comment>
<dbReference type="Pfam" id="PF00071">
    <property type="entry name" value="Ras"/>
    <property type="match status" value="1"/>
</dbReference>
<evidence type="ECO:0000313" key="3">
    <source>
        <dbReference type="EMBL" id="KAL0279208.1"/>
    </source>
</evidence>
<dbReference type="EMBL" id="JARGDH010000001">
    <property type="protein sequence ID" value="KAL0279208.1"/>
    <property type="molecule type" value="Genomic_DNA"/>
</dbReference>
<dbReference type="InterPro" id="IPR027417">
    <property type="entry name" value="P-loop_NTPase"/>
</dbReference>
<evidence type="ECO:0000256" key="1">
    <source>
        <dbReference type="ARBA" id="ARBA00008846"/>
    </source>
</evidence>
<gene>
    <name evidence="3" type="ORF">PYX00_000813</name>
</gene>
<dbReference type="SUPFAM" id="SSF52540">
    <property type="entry name" value="P-loop containing nucleoside triphosphate hydrolases"/>
    <property type="match status" value="1"/>
</dbReference>
<evidence type="ECO:0000256" key="2">
    <source>
        <dbReference type="ARBA" id="ARBA00022553"/>
    </source>
</evidence>
<dbReference type="GO" id="GO:0005886">
    <property type="term" value="C:plasma membrane"/>
    <property type="evidence" value="ECO:0007669"/>
    <property type="project" value="TreeGrafter"/>
</dbReference>
<protein>
    <submittedName>
        <fullName evidence="3">Uncharacterized protein</fullName>
    </submittedName>
</protein>
<sequence length="138" mass="15830">MLDGKETELEIIDHPSAEMSIETFCSTYNPDVCVVVYSVDDRGSMKVAEEMLMYLWKSDYMSSRGVILVGNKADLERKREIPTSGRRIQLLSGLARFESDLAVPVFPPSAVGRIPGTRYVKPNLWVYWQRHKPFEQEE</sequence>
<proteinExistence type="inferred from homology"/>
<reference evidence="3" key="1">
    <citation type="journal article" date="2024" name="Gigascience">
        <title>Chromosome-level genome of the poultry shaft louse Menopon gallinae provides insight into the host-switching and adaptive evolution of parasitic lice.</title>
        <authorList>
            <person name="Xu Y."/>
            <person name="Ma L."/>
            <person name="Liu S."/>
            <person name="Liang Y."/>
            <person name="Liu Q."/>
            <person name="He Z."/>
            <person name="Tian L."/>
            <person name="Duan Y."/>
            <person name="Cai W."/>
            <person name="Li H."/>
            <person name="Song F."/>
        </authorList>
    </citation>
    <scope>NUCLEOTIDE SEQUENCE</scope>
    <source>
        <strain evidence="3">Cailab_2023a</strain>
    </source>
</reference>
<dbReference type="GO" id="GO:0003924">
    <property type="term" value="F:GTPase activity"/>
    <property type="evidence" value="ECO:0007669"/>
    <property type="project" value="InterPro"/>
</dbReference>
<dbReference type="AlphaFoldDB" id="A0AAW2IBP4"/>
<accession>A0AAW2IBP4</accession>
<dbReference type="PANTHER" id="PTHR45775:SF6">
    <property type="entry name" value="RAD, GEM_KIR FAMILY MEMBER 2, ISOFORM C"/>
    <property type="match status" value="1"/>
</dbReference>
<keyword evidence="2" id="KW-0597">Phosphoprotein</keyword>
<dbReference type="GO" id="GO:0005246">
    <property type="term" value="F:calcium channel regulator activity"/>
    <property type="evidence" value="ECO:0007669"/>
    <property type="project" value="TreeGrafter"/>
</dbReference>
<name>A0AAW2IBP4_9NEOP</name>